<comment type="caution">
    <text evidence="1">The sequence shown here is derived from an EMBL/GenBank/DDBJ whole genome shotgun (WGS) entry which is preliminary data.</text>
</comment>
<evidence type="ECO:0000313" key="2">
    <source>
        <dbReference type="Proteomes" id="UP001501578"/>
    </source>
</evidence>
<dbReference type="Proteomes" id="UP001501578">
    <property type="component" value="Unassembled WGS sequence"/>
</dbReference>
<dbReference type="EMBL" id="BAAAHQ010000001">
    <property type="protein sequence ID" value="GAA0911797.1"/>
    <property type="molecule type" value="Genomic_DNA"/>
</dbReference>
<gene>
    <name evidence="1" type="ORF">GCM10009560_01460</name>
</gene>
<reference evidence="1 2" key="1">
    <citation type="journal article" date="2019" name="Int. J. Syst. Evol. Microbiol.">
        <title>The Global Catalogue of Microorganisms (GCM) 10K type strain sequencing project: providing services to taxonomists for standard genome sequencing and annotation.</title>
        <authorList>
            <consortium name="The Broad Institute Genomics Platform"/>
            <consortium name="The Broad Institute Genome Sequencing Center for Infectious Disease"/>
            <person name="Wu L."/>
            <person name="Ma J."/>
        </authorList>
    </citation>
    <scope>NUCLEOTIDE SEQUENCE [LARGE SCALE GENOMIC DNA]</scope>
    <source>
        <strain evidence="1 2">JCM 11136</strain>
    </source>
</reference>
<accession>A0ABN1NMK4</accession>
<evidence type="ECO:0000313" key="1">
    <source>
        <dbReference type="EMBL" id="GAA0911797.1"/>
    </source>
</evidence>
<proteinExistence type="predicted"/>
<organism evidence="1 2">
    <name type="scientific">Nonomuraea longicatena</name>
    <dbReference type="NCBI Taxonomy" id="83682"/>
    <lineage>
        <taxon>Bacteria</taxon>
        <taxon>Bacillati</taxon>
        <taxon>Actinomycetota</taxon>
        <taxon>Actinomycetes</taxon>
        <taxon>Streptosporangiales</taxon>
        <taxon>Streptosporangiaceae</taxon>
        <taxon>Nonomuraea</taxon>
    </lineage>
</organism>
<sequence length="151" mass="16137">MNDDAYLIAALRLASGDDPIPARVSRAARELYSLRVPDVVTADDVDTTVTWKVRSVSGDDGMRLLRFAAKEYVLDLEVSADDGLINVAGQVTPHPGAGSLVDVRTPSATASRGLSATGQFACAGLPPGWVHVICYRPGQPPLATRWLRVRP</sequence>
<dbReference type="RefSeq" id="WP_343947651.1">
    <property type="nucleotide sequence ID" value="NZ_BAAAHQ010000001.1"/>
</dbReference>
<name>A0ABN1NMK4_9ACTN</name>
<keyword evidence="2" id="KW-1185">Reference proteome</keyword>
<protein>
    <submittedName>
        <fullName evidence="1">Uncharacterized protein</fullName>
    </submittedName>
</protein>